<feature type="region of interest" description="Disordered" evidence="1">
    <location>
        <begin position="1"/>
        <end position="257"/>
    </location>
</feature>
<dbReference type="EMBL" id="CADCTG010000176">
    <property type="protein sequence ID" value="CAA9253696.1"/>
    <property type="molecule type" value="Genomic_DNA"/>
</dbReference>
<gene>
    <name evidence="2" type="ORF">AVDCRST_MAG08-2360</name>
</gene>
<dbReference type="GO" id="GO:0005524">
    <property type="term" value="F:ATP binding"/>
    <property type="evidence" value="ECO:0007669"/>
    <property type="project" value="UniProtKB-KW"/>
</dbReference>
<protein>
    <submittedName>
        <fullName evidence="2">Lipopolysaccharide ABC transporter, ATP-binding protein LptB</fullName>
    </submittedName>
</protein>
<keyword evidence="2" id="KW-0547">Nucleotide-binding</keyword>
<accession>A0A6J4ILI8</accession>
<feature type="compositionally biased region" description="Low complexity" evidence="1">
    <location>
        <begin position="119"/>
        <end position="152"/>
    </location>
</feature>
<reference evidence="2" key="1">
    <citation type="submission" date="2020-02" db="EMBL/GenBank/DDBJ databases">
        <authorList>
            <person name="Meier V. D."/>
        </authorList>
    </citation>
    <scope>NUCLEOTIDE SEQUENCE</scope>
    <source>
        <strain evidence="2">AVDCRST_MAG08</strain>
    </source>
</reference>
<feature type="compositionally biased region" description="Basic residues" evidence="1">
    <location>
        <begin position="201"/>
        <end position="211"/>
    </location>
</feature>
<feature type="compositionally biased region" description="Basic residues" evidence="1">
    <location>
        <begin position="236"/>
        <end position="251"/>
    </location>
</feature>
<keyword evidence="2" id="KW-0067">ATP-binding</keyword>
<evidence type="ECO:0000256" key="1">
    <source>
        <dbReference type="SAM" id="MobiDB-lite"/>
    </source>
</evidence>
<dbReference type="AlphaFoldDB" id="A0A6J4ILI8"/>
<feature type="compositionally biased region" description="Pro residues" evidence="1">
    <location>
        <begin position="87"/>
        <end position="97"/>
    </location>
</feature>
<name>A0A6J4ILI8_9PROT</name>
<feature type="non-terminal residue" evidence="2">
    <location>
        <position position="1"/>
    </location>
</feature>
<proteinExistence type="predicted"/>
<sequence>ELPNGPRGPHAARRPRRGRAVGQRPRQALPQAAGGAERVHQPPARRGGGAARPQRRRQDHHLLHDHRLGAARRGHGDHGRARRDPPSHVPARPPRPGLPAAGGLDLSGPQRGRQHTGRARSGGTRARPAGADARLAAGGVRHLPPAAGARPGALRRRAAALRDRPRLGHSPFLHPFGRTSGRHRSDRGGRDPRFGQAPQGQRHRRAHHRPQRSGNAGDHRPRLHPPRGAGADGRGAARHRGARRGPPRLSRRAVQPV</sequence>
<feature type="compositionally biased region" description="Basic and acidic residues" evidence="1">
    <location>
        <begin position="60"/>
        <end position="86"/>
    </location>
</feature>
<feature type="non-terminal residue" evidence="2">
    <location>
        <position position="257"/>
    </location>
</feature>
<organism evidence="2">
    <name type="scientific">uncultured Acetobacteraceae bacterium</name>
    <dbReference type="NCBI Taxonomy" id="169975"/>
    <lineage>
        <taxon>Bacteria</taxon>
        <taxon>Pseudomonadati</taxon>
        <taxon>Pseudomonadota</taxon>
        <taxon>Alphaproteobacteria</taxon>
        <taxon>Acetobacterales</taxon>
        <taxon>Acetobacteraceae</taxon>
        <taxon>environmental samples</taxon>
    </lineage>
</organism>
<evidence type="ECO:0000313" key="2">
    <source>
        <dbReference type="EMBL" id="CAA9253696.1"/>
    </source>
</evidence>
<feature type="compositionally biased region" description="Basic residues" evidence="1">
    <location>
        <begin position="10"/>
        <end position="19"/>
    </location>
</feature>